<evidence type="ECO:0000313" key="12">
    <source>
        <dbReference type="Proteomes" id="UP001591681"/>
    </source>
</evidence>
<sequence length="694" mass="77695">MPKTCCVRGCTARYASNKGLAFFRFPSKKSKPMKWNLWVQRVRRHDVAIVEAIARLPGHAVATFCKKRGADWEPNVHHRVCGRHFITGRPNPNPDHPDFVPSQNMGPEPAHSSPTSFAKRAADEGGCVKIKAEEDYDQIMIEEHLSCEDDVTGGHQKRDSGRLPTSSSIKTHKDMEEQRESSSEITQESDSQQCYRAKGSVQKVIFGADQIQTLGQILAYCQVMYGAIQKLDEKFEQLQAKVTNIQPVQLTTELFQKATSETQPLSISTDVPVVSVEASSVLDPTMSMPQLVRVCSPPPPASVEVKKPPSLSPAPRVSSPPGLLTQGGQVDPQASSVVTTHTTHTLHPIPIERAVDKPVQQNKSYAACGDAAKTSLTINTGAETLRWLGNKKRNVCISQAKLLKAQKLSKPSRAVRFLARCVFSAEEMRCSNTLGDPARGLKKLDPNKLAAIREWLARHFPEYDLREKGKDWRNCMSVMNSTARYLRLMAKRQQLKMEGGGETMAPQDTEDSHTEPDPEPEMEQPTEQYTADAQDHTEGYTAEIDVELSDSEVEDAADTKKRTKIEDESSLLSCSEIQYEYLGNPQRQVMVPQYAIYAALQRTRPELVVRVLIKYMFPEEVLVASNVYGNSESGIRPLDHNKITALREHLQERFPWLMLEEDGHDWKVCVGAINSTIRKFRHDLKMGRGRKKGL</sequence>
<feature type="compositionally biased region" description="Polar residues" evidence="8">
    <location>
        <begin position="183"/>
        <end position="192"/>
    </location>
</feature>
<keyword evidence="4" id="KW-0862">Zinc</keyword>
<dbReference type="AlphaFoldDB" id="A0ABD1JRL7"/>
<evidence type="ECO:0000256" key="4">
    <source>
        <dbReference type="ARBA" id="ARBA00022833"/>
    </source>
</evidence>
<evidence type="ECO:0000256" key="2">
    <source>
        <dbReference type="ARBA" id="ARBA00022723"/>
    </source>
</evidence>
<evidence type="ECO:0000256" key="1">
    <source>
        <dbReference type="ARBA" id="ARBA00004123"/>
    </source>
</evidence>
<dbReference type="PROSITE" id="PS51457">
    <property type="entry name" value="BEN"/>
    <property type="match status" value="2"/>
</dbReference>
<dbReference type="InterPro" id="IPR018379">
    <property type="entry name" value="BEN_domain"/>
</dbReference>
<dbReference type="Pfam" id="PF10523">
    <property type="entry name" value="BEN"/>
    <property type="match status" value="2"/>
</dbReference>
<feature type="domain" description="BEN" evidence="10">
    <location>
        <begin position="586"/>
        <end position="684"/>
    </location>
</feature>
<comment type="caution">
    <text evidence="11">The sequence shown here is derived from an EMBL/GenBank/DDBJ whole genome shotgun (WGS) entry which is preliminary data.</text>
</comment>
<reference evidence="11 12" key="1">
    <citation type="submission" date="2024-09" db="EMBL/GenBank/DDBJ databases">
        <title>A chromosome-level genome assembly of Gray's grenadier anchovy, Coilia grayii.</title>
        <authorList>
            <person name="Fu Z."/>
        </authorList>
    </citation>
    <scope>NUCLEOTIDE SEQUENCE [LARGE SCALE GENOMIC DNA]</scope>
    <source>
        <strain evidence="11">G4</strain>
        <tissue evidence="11">Muscle</tissue>
    </source>
</reference>
<evidence type="ECO:0000313" key="11">
    <source>
        <dbReference type="EMBL" id="KAL2089512.1"/>
    </source>
</evidence>
<protein>
    <recommendedName>
        <fullName evidence="13">BEN domain-containing protein</fullName>
    </recommendedName>
</protein>
<accession>A0ABD1JRL7</accession>
<gene>
    <name evidence="11" type="ORF">ACEWY4_014200</name>
</gene>
<evidence type="ECO:0000256" key="8">
    <source>
        <dbReference type="SAM" id="MobiDB-lite"/>
    </source>
</evidence>
<feature type="compositionally biased region" description="Basic and acidic residues" evidence="8">
    <location>
        <begin position="171"/>
        <end position="182"/>
    </location>
</feature>
<dbReference type="GO" id="GO:0008270">
    <property type="term" value="F:zinc ion binding"/>
    <property type="evidence" value="ECO:0007669"/>
    <property type="project" value="UniProtKB-KW"/>
</dbReference>
<dbReference type="GO" id="GO:0003677">
    <property type="term" value="F:DNA binding"/>
    <property type="evidence" value="ECO:0007669"/>
    <property type="project" value="UniProtKB-UniRule"/>
</dbReference>
<dbReference type="EMBL" id="JBHFQA010000012">
    <property type="protein sequence ID" value="KAL2089512.1"/>
    <property type="molecule type" value="Genomic_DNA"/>
</dbReference>
<evidence type="ECO:0000256" key="6">
    <source>
        <dbReference type="ARBA" id="ARBA00023242"/>
    </source>
</evidence>
<dbReference type="SUPFAM" id="SSF57716">
    <property type="entry name" value="Glucocorticoid receptor-like (DNA-binding domain)"/>
    <property type="match status" value="1"/>
</dbReference>
<organism evidence="11 12">
    <name type="scientific">Coilia grayii</name>
    <name type="common">Gray's grenadier anchovy</name>
    <dbReference type="NCBI Taxonomy" id="363190"/>
    <lineage>
        <taxon>Eukaryota</taxon>
        <taxon>Metazoa</taxon>
        <taxon>Chordata</taxon>
        <taxon>Craniata</taxon>
        <taxon>Vertebrata</taxon>
        <taxon>Euteleostomi</taxon>
        <taxon>Actinopterygii</taxon>
        <taxon>Neopterygii</taxon>
        <taxon>Teleostei</taxon>
        <taxon>Clupei</taxon>
        <taxon>Clupeiformes</taxon>
        <taxon>Clupeoidei</taxon>
        <taxon>Engraulidae</taxon>
        <taxon>Coilinae</taxon>
        <taxon>Coilia</taxon>
    </lineage>
</organism>
<evidence type="ECO:0000256" key="3">
    <source>
        <dbReference type="ARBA" id="ARBA00022771"/>
    </source>
</evidence>
<feature type="region of interest" description="Disordered" evidence="8">
    <location>
        <begin position="496"/>
        <end position="531"/>
    </location>
</feature>
<dbReference type="PANTHER" id="PTHR47305">
    <property type="entry name" value="BEN DOMAIN-CONTAINING PROTEIN 2"/>
    <property type="match status" value="1"/>
</dbReference>
<keyword evidence="2" id="KW-0479">Metal-binding</keyword>
<dbReference type="PANTHER" id="PTHR47305:SF1">
    <property type="entry name" value="BEN DOMAIN-CONTAINING PROTEIN"/>
    <property type="match status" value="1"/>
</dbReference>
<keyword evidence="5 7" id="KW-0238">DNA-binding</keyword>
<evidence type="ECO:0000259" key="9">
    <source>
        <dbReference type="PROSITE" id="PS50950"/>
    </source>
</evidence>
<dbReference type="Proteomes" id="UP001591681">
    <property type="component" value="Unassembled WGS sequence"/>
</dbReference>
<dbReference type="GO" id="GO:0005634">
    <property type="term" value="C:nucleus"/>
    <property type="evidence" value="ECO:0007669"/>
    <property type="project" value="UniProtKB-SubCell"/>
</dbReference>
<keyword evidence="12" id="KW-1185">Reference proteome</keyword>
<keyword evidence="6" id="KW-0539">Nucleus</keyword>
<feature type="region of interest" description="Disordered" evidence="8">
    <location>
        <begin position="299"/>
        <end position="349"/>
    </location>
</feature>
<dbReference type="SMART" id="SM01025">
    <property type="entry name" value="BEN"/>
    <property type="match status" value="2"/>
</dbReference>
<keyword evidence="3 7" id="KW-0863">Zinc-finger</keyword>
<feature type="domain" description="THAP-type" evidence="9">
    <location>
        <begin position="1"/>
        <end position="104"/>
    </location>
</feature>
<proteinExistence type="predicted"/>
<evidence type="ECO:0000256" key="5">
    <source>
        <dbReference type="ARBA" id="ARBA00023125"/>
    </source>
</evidence>
<dbReference type="PROSITE" id="PS50950">
    <property type="entry name" value="ZF_THAP"/>
    <property type="match status" value="1"/>
</dbReference>
<feature type="domain" description="BEN" evidence="10">
    <location>
        <begin position="389"/>
        <end position="490"/>
    </location>
</feature>
<evidence type="ECO:0008006" key="13">
    <source>
        <dbReference type="Google" id="ProtNLM"/>
    </source>
</evidence>
<feature type="region of interest" description="Disordered" evidence="8">
    <location>
        <begin position="87"/>
        <end position="119"/>
    </location>
</feature>
<comment type="subcellular location">
    <subcellularLocation>
        <location evidence="1">Nucleus</location>
    </subcellularLocation>
</comment>
<evidence type="ECO:0000256" key="7">
    <source>
        <dbReference type="PROSITE-ProRule" id="PRU00309"/>
    </source>
</evidence>
<feature type="compositionally biased region" description="Low complexity" evidence="8">
    <location>
        <begin position="335"/>
        <end position="345"/>
    </location>
</feature>
<dbReference type="InterPro" id="IPR006612">
    <property type="entry name" value="THAP_Znf"/>
</dbReference>
<name>A0ABD1JRL7_9TELE</name>
<evidence type="ECO:0000259" key="10">
    <source>
        <dbReference type="PROSITE" id="PS51457"/>
    </source>
</evidence>
<feature type="region of interest" description="Disordered" evidence="8">
    <location>
        <begin position="150"/>
        <end position="192"/>
    </location>
</feature>